<dbReference type="HOGENOM" id="CLU_031230_0_0_1"/>
<dbReference type="KEGG" id="kng:KNAG_0A01990"/>
<name>J7REA7_HUIN7</name>
<sequence length="590" mass="66981">MRQFCTPPISVSSYDVAESIQESYKTGDDRSMGGNKEVSVKLPVVESPSRDLPQKQDAFRSRSLSGDVALTPEEINETLQSIEELPNELLSMVEKFIADLKQPKYVRPLSILQLASLFQTFYSKFDKTSFQYLSDIPITSTGSFLNARDSLNTGLSGIFARSRSNSANTSASARARRSSSLFSVDSNPNGCLPMLSPEEINRQLRTNTLNNVRIDKYMELCEGAVFKKLLEVGTSVASPIKKSGSTQSLNLQTGKVQHMEEFNIRTLFRNTPEFIEYDNLMNERIKCLHRLATTGKLNLVKFLDIPVNMDLNNKETTEKVKTLMNKLIYYSVPPCDKIKKLLKLHKTLMVESKAMSNDEFLSMLLYYIIILKPRRIFLNEEFIKMFRYKKKLVDNEIYALTNLEAALTFLGELTLSDFSSELTSSLTRQEHHLFEQRLSERISLPSNNNKKLHRSSSSLSITENQYFESSGVGEEREKNNSYNALKTVFDSSLKNIIGKMKSYTPPTSTITVPTIDSLQDTDLTETVESGKDSPSKLSRVGSNNDTSMTSFPSSNNSILPEWKKYRDRQFEDLTVYELKEVFTLYQKLTG</sequence>
<dbReference type="RefSeq" id="XP_022462134.1">
    <property type="nucleotide sequence ID" value="XM_022611515.1"/>
</dbReference>
<proteinExistence type="predicted"/>
<dbReference type="GO" id="GO:0006895">
    <property type="term" value="P:Golgi to endosome transport"/>
    <property type="evidence" value="ECO:0007669"/>
    <property type="project" value="EnsemblFungi"/>
</dbReference>
<keyword evidence="4" id="KW-1185">Reference proteome</keyword>
<feature type="compositionally biased region" description="Polar residues" evidence="1">
    <location>
        <begin position="540"/>
        <end position="554"/>
    </location>
</feature>
<dbReference type="EMBL" id="HE978314">
    <property type="protein sequence ID" value="CCK67888.1"/>
    <property type="molecule type" value="Genomic_DNA"/>
</dbReference>
<evidence type="ECO:0000313" key="3">
    <source>
        <dbReference type="EMBL" id="CCK67888.1"/>
    </source>
</evidence>
<evidence type="ECO:0000313" key="4">
    <source>
        <dbReference type="Proteomes" id="UP000006310"/>
    </source>
</evidence>
<dbReference type="GO" id="GO:0005085">
    <property type="term" value="F:guanyl-nucleotide exchange factor activity"/>
    <property type="evidence" value="ECO:0007669"/>
    <property type="project" value="EnsemblFungi"/>
</dbReference>
<dbReference type="InterPro" id="IPR003123">
    <property type="entry name" value="VPS9"/>
</dbReference>
<dbReference type="STRING" id="1071383.J7REA7"/>
<feature type="region of interest" description="Disordered" evidence="1">
    <location>
        <begin position="525"/>
        <end position="554"/>
    </location>
</feature>
<dbReference type="GO" id="GO:0036010">
    <property type="term" value="P:protein localization to endosome"/>
    <property type="evidence" value="ECO:0007669"/>
    <property type="project" value="EnsemblFungi"/>
</dbReference>
<evidence type="ECO:0000259" key="2">
    <source>
        <dbReference type="PROSITE" id="PS51205"/>
    </source>
</evidence>
<dbReference type="GO" id="GO:0005829">
    <property type="term" value="C:cytosol"/>
    <property type="evidence" value="ECO:0007669"/>
    <property type="project" value="EnsemblFungi"/>
</dbReference>
<dbReference type="GeneID" id="34523523"/>
<dbReference type="GO" id="GO:0032511">
    <property type="term" value="P:late endosome to vacuole transport via multivesicular body sorting pathway"/>
    <property type="evidence" value="ECO:0007669"/>
    <property type="project" value="EnsemblFungi"/>
</dbReference>
<dbReference type="Gene3D" id="1.20.1050.80">
    <property type="entry name" value="VPS9 domain"/>
    <property type="match status" value="1"/>
</dbReference>
<accession>J7REA7</accession>
<dbReference type="InterPro" id="IPR037191">
    <property type="entry name" value="VPS9_dom_sf"/>
</dbReference>
<dbReference type="OMA" id="MFHTPPI"/>
<dbReference type="Proteomes" id="UP000006310">
    <property type="component" value="Chromosome 1"/>
</dbReference>
<gene>
    <name evidence="3" type="primary">KNAG0A01990</name>
    <name evidence="3" type="ordered locus">KNAG_0A01990</name>
</gene>
<dbReference type="OrthoDB" id="10264848at2759"/>
<dbReference type="PROSITE" id="PS51205">
    <property type="entry name" value="VPS9"/>
    <property type="match status" value="1"/>
</dbReference>
<reference evidence="3 4" key="1">
    <citation type="journal article" date="2011" name="Proc. Natl. Acad. Sci. U.S.A.">
        <title>Evolutionary erosion of yeast sex chromosomes by mating-type switching accidents.</title>
        <authorList>
            <person name="Gordon J.L."/>
            <person name="Armisen D."/>
            <person name="Proux-Wera E."/>
            <person name="Oheigeartaigh S.S."/>
            <person name="Byrne K.P."/>
            <person name="Wolfe K.H."/>
        </authorList>
    </citation>
    <scope>NUCLEOTIDE SEQUENCE [LARGE SCALE GENOMIC DNA]</scope>
    <source>
        <strain evidence="4">ATCC MYA-139 / BCRC 22969 / CBS 8797 / CCRC 22969 / KCTC 17520 / NBRC 10181 / NCYC 3082</strain>
    </source>
</reference>
<dbReference type="AlphaFoldDB" id="J7REA7"/>
<organism evidence="3 4">
    <name type="scientific">Huiozyma naganishii (strain ATCC MYA-139 / BCRC 22969 / CBS 8797 / KCTC 17520 / NBRC 10181 / NCYC 3082 / Yp74L-3)</name>
    <name type="common">Yeast</name>
    <name type="synonym">Kazachstania naganishii</name>
    <dbReference type="NCBI Taxonomy" id="1071383"/>
    <lineage>
        <taxon>Eukaryota</taxon>
        <taxon>Fungi</taxon>
        <taxon>Dikarya</taxon>
        <taxon>Ascomycota</taxon>
        <taxon>Saccharomycotina</taxon>
        <taxon>Saccharomycetes</taxon>
        <taxon>Saccharomycetales</taxon>
        <taxon>Saccharomycetaceae</taxon>
        <taxon>Huiozyma</taxon>
    </lineage>
</organism>
<dbReference type="SUPFAM" id="SSF109993">
    <property type="entry name" value="VPS9 domain"/>
    <property type="match status" value="1"/>
</dbReference>
<feature type="domain" description="VPS9" evidence="2">
    <location>
        <begin position="275"/>
        <end position="419"/>
    </location>
</feature>
<dbReference type="eggNOG" id="ENOG502R0NJ">
    <property type="taxonomic scope" value="Eukaryota"/>
</dbReference>
<dbReference type="SMART" id="SM00167">
    <property type="entry name" value="VPS9"/>
    <property type="match status" value="1"/>
</dbReference>
<evidence type="ECO:0000256" key="1">
    <source>
        <dbReference type="SAM" id="MobiDB-lite"/>
    </source>
</evidence>
<reference evidence="4" key="2">
    <citation type="submission" date="2012-08" db="EMBL/GenBank/DDBJ databases">
        <title>Genome sequence of Kazachstania naganishii.</title>
        <authorList>
            <person name="Gordon J.L."/>
            <person name="Armisen D."/>
            <person name="Proux-Wera E."/>
            <person name="OhEigeartaigh S.S."/>
            <person name="Byrne K.P."/>
            <person name="Wolfe K.H."/>
        </authorList>
    </citation>
    <scope>NUCLEOTIDE SEQUENCE [LARGE SCALE GENOMIC DNA]</scope>
    <source>
        <strain evidence="4">ATCC MYA-139 / BCRC 22969 / CBS 8797 / CCRC 22969 / KCTC 17520 / NBRC 10181 / NCYC 3082</strain>
    </source>
</reference>
<dbReference type="Pfam" id="PF02204">
    <property type="entry name" value="VPS9"/>
    <property type="match status" value="1"/>
</dbReference>
<protein>
    <recommendedName>
        <fullName evidence="2">VPS9 domain-containing protein</fullName>
    </recommendedName>
</protein>